<gene>
    <name evidence="2" type="ORF">GO816_01175</name>
</gene>
<sequence length="221" mass="24477">MKTFTFIASVACALTLTYGCTKEKSGDSQISNSMKSNAPDSVKKSVLGSSCKRTGVWGYNPYNQVYTVIGTFPTNANYVLPKQIWTCGNYELNNQSDGNLVIYDRTNGGLRVLWDLTRGYNKNPKFVLQTDMNFVEYDGNNNAIWDAGTYVFQCGGKSPRNARLILSNRGELHIIAESDAITTGVLGSTLTQDGQVRTGGQGYWKRFDLDENDPYGVHLAY</sequence>
<dbReference type="Gene3D" id="2.90.10.10">
    <property type="entry name" value="Bulb-type lectin domain"/>
    <property type="match status" value="1"/>
</dbReference>
<dbReference type="PROSITE" id="PS51257">
    <property type="entry name" value="PROKAR_LIPOPROTEIN"/>
    <property type="match status" value="1"/>
</dbReference>
<comment type="caution">
    <text evidence="2">The sequence shown here is derived from an EMBL/GenBank/DDBJ whole genome shotgun (WGS) entry which is preliminary data.</text>
</comment>
<feature type="region of interest" description="Disordered" evidence="1">
    <location>
        <begin position="25"/>
        <end position="44"/>
    </location>
</feature>
<keyword evidence="3" id="KW-1185">Reference proteome</keyword>
<name>A0A6I4I8F9_9SPHI</name>
<accession>A0A6I4I8F9</accession>
<proteinExistence type="predicted"/>
<dbReference type="SUPFAM" id="SSF51110">
    <property type="entry name" value="alpha-D-mannose-specific plant lectins"/>
    <property type="match status" value="1"/>
</dbReference>
<dbReference type="Proteomes" id="UP000434850">
    <property type="component" value="Unassembled WGS sequence"/>
</dbReference>
<dbReference type="EMBL" id="WQLA01000001">
    <property type="protein sequence ID" value="MVN89726.1"/>
    <property type="molecule type" value="Genomic_DNA"/>
</dbReference>
<evidence type="ECO:0008006" key="4">
    <source>
        <dbReference type="Google" id="ProtNLM"/>
    </source>
</evidence>
<dbReference type="InterPro" id="IPR036426">
    <property type="entry name" value="Bulb-type_lectin_dom_sf"/>
</dbReference>
<feature type="compositionally biased region" description="Polar residues" evidence="1">
    <location>
        <begin position="27"/>
        <end position="39"/>
    </location>
</feature>
<protein>
    <recommendedName>
        <fullName evidence="4">Bulb-type lectin domain-containing protein</fullName>
    </recommendedName>
</protein>
<reference evidence="2 3" key="1">
    <citation type="submission" date="2019-12" db="EMBL/GenBank/DDBJ databases">
        <title>Mucilaginibacter sp. HME9299 genome sequencing and assembly.</title>
        <authorList>
            <person name="Kang H."/>
            <person name="Kim H."/>
            <person name="Joh K."/>
        </authorList>
    </citation>
    <scope>NUCLEOTIDE SEQUENCE [LARGE SCALE GENOMIC DNA]</scope>
    <source>
        <strain evidence="2 3">HME9299</strain>
    </source>
</reference>
<evidence type="ECO:0000313" key="3">
    <source>
        <dbReference type="Proteomes" id="UP000434850"/>
    </source>
</evidence>
<dbReference type="RefSeq" id="WP_157539521.1">
    <property type="nucleotide sequence ID" value="NZ_WQLA01000001.1"/>
</dbReference>
<dbReference type="AlphaFoldDB" id="A0A6I4I8F9"/>
<organism evidence="2 3">
    <name type="scientific">Mucilaginibacter aquatilis</name>
    <dbReference type="NCBI Taxonomy" id="1517760"/>
    <lineage>
        <taxon>Bacteria</taxon>
        <taxon>Pseudomonadati</taxon>
        <taxon>Bacteroidota</taxon>
        <taxon>Sphingobacteriia</taxon>
        <taxon>Sphingobacteriales</taxon>
        <taxon>Sphingobacteriaceae</taxon>
        <taxon>Mucilaginibacter</taxon>
    </lineage>
</organism>
<dbReference type="OrthoDB" id="799896at2"/>
<evidence type="ECO:0000313" key="2">
    <source>
        <dbReference type="EMBL" id="MVN89726.1"/>
    </source>
</evidence>
<evidence type="ECO:0000256" key="1">
    <source>
        <dbReference type="SAM" id="MobiDB-lite"/>
    </source>
</evidence>